<evidence type="ECO:0000313" key="3">
    <source>
        <dbReference type="Proteomes" id="UP000613580"/>
    </source>
</evidence>
<sequence>MLGIAFTTLTRVFFGACFATQLAASVYFAAVLHHHTQLLTLPAATNSLGHSQHTPHPITTYSPVTSHLARPALIPAPAVDPWADDVITLPDNTTTVDDDVLDEIRATADTNGSRTVLSSNISDVRIAEHALQEFGDRVERAVDGEMAEEGSMAEIGDALVAS</sequence>
<keyword evidence="3" id="KW-1185">Reference proteome</keyword>
<keyword evidence="1" id="KW-0472">Membrane</keyword>
<feature type="transmembrane region" description="Helical" evidence="1">
    <location>
        <begin position="12"/>
        <end position="32"/>
    </location>
</feature>
<proteinExistence type="predicted"/>
<comment type="caution">
    <text evidence="2">The sequence shown here is derived from an EMBL/GenBank/DDBJ whole genome shotgun (WGS) entry which is preliminary data.</text>
</comment>
<protein>
    <submittedName>
        <fullName evidence="2">Uncharacterized protein</fullName>
    </submittedName>
</protein>
<keyword evidence="1" id="KW-1133">Transmembrane helix</keyword>
<keyword evidence="1" id="KW-0812">Transmembrane</keyword>
<dbReference type="EMBL" id="JACAZE010000004">
    <property type="protein sequence ID" value="KAF7318135.1"/>
    <property type="molecule type" value="Genomic_DNA"/>
</dbReference>
<gene>
    <name evidence="2" type="ORF">HMN09_00321500</name>
</gene>
<dbReference type="Proteomes" id="UP000613580">
    <property type="component" value="Unassembled WGS sequence"/>
</dbReference>
<organism evidence="2 3">
    <name type="scientific">Mycena chlorophos</name>
    <name type="common">Agaric fungus</name>
    <name type="synonym">Agaricus chlorophos</name>
    <dbReference type="NCBI Taxonomy" id="658473"/>
    <lineage>
        <taxon>Eukaryota</taxon>
        <taxon>Fungi</taxon>
        <taxon>Dikarya</taxon>
        <taxon>Basidiomycota</taxon>
        <taxon>Agaricomycotina</taxon>
        <taxon>Agaricomycetes</taxon>
        <taxon>Agaricomycetidae</taxon>
        <taxon>Agaricales</taxon>
        <taxon>Marasmiineae</taxon>
        <taxon>Mycenaceae</taxon>
        <taxon>Mycena</taxon>
    </lineage>
</organism>
<accession>A0A8H6TIE4</accession>
<dbReference type="AlphaFoldDB" id="A0A8H6TIE4"/>
<evidence type="ECO:0000313" key="2">
    <source>
        <dbReference type="EMBL" id="KAF7318135.1"/>
    </source>
</evidence>
<reference evidence="2" key="1">
    <citation type="submission" date="2020-05" db="EMBL/GenBank/DDBJ databases">
        <title>Mycena genomes resolve the evolution of fungal bioluminescence.</title>
        <authorList>
            <person name="Tsai I.J."/>
        </authorList>
    </citation>
    <scope>NUCLEOTIDE SEQUENCE</scope>
    <source>
        <strain evidence="2">110903Hualien_Pintung</strain>
    </source>
</reference>
<evidence type="ECO:0000256" key="1">
    <source>
        <dbReference type="SAM" id="Phobius"/>
    </source>
</evidence>
<name>A0A8H6TIE4_MYCCL</name>